<gene>
    <name evidence="1" type="ORF">EV200_102182</name>
</gene>
<proteinExistence type="predicted"/>
<dbReference type="EMBL" id="SLWO01000002">
    <property type="protein sequence ID" value="TCO28765.1"/>
    <property type="molecule type" value="Genomic_DNA"/>
</dbReference>
<reference evidence="1 2" key="1">
    <citation type="submission" date="2019-03" db="EMBL/GenBank/DDBJ databases">
        <title>Genomic Encyclopedia of Type Strains, Phase IV (KMG-IV): sequencing the most valuable type-strain genomes for metagenomic binning, comparative biology and taxonomic classification.</title>
        <authorList>
            <person name="Goeker M."/>
        </authorList>
    </citation>
    <scope>NUCLEOTIDE SEQUENCE [LARGE SCALE GENOMIC DNA]</scope>
    <source>
        <strain evidence="1 2">DSM 103236</strain>
    </source>
</reference>
<accession>A0A4R2HLX4</accession>
<comment type="caution">
    <text evidence="1">The sequence shown here is derived from an EMBL/GenBank/DDBJ whole genome shotgun (WGS) entry which is preliminary data.</text>
</comment>
<evidence type="ECO:0000313" key="1">
    <source>
        <dbReference type="EMBL" id="TCO28765.1"/>
    </source>
</evidence>
<dbReference type="AlphaFoldDB" id="A0A4R2HLX4"/>
<dbReference type="Proteomes" id="UP000295684">
    <property type="component" value="Unassembled WGS sequence"/>
</dbReference>
<protein>
    <submittedName>
        <fullName evidence="1">Uncharacterized protein</fullName>
    </submittedName>
</protein>
<name>A0A4R2HLX4_9SPHI</name>
<evidence type="ECO:0000313" key="2">
    <source>
        <dbReference type="Proteomes" id="UP000295684"/>
    </source>
</evidence>
<sequence>MSESIAFFKHFSYSFKPRIVASGKISKTKGLEIPFIKHTHYT</sequence>
<organism evidence="1 2">
    <name type="scientific">Pedobacter psychrotolerans</name>
    <dbReference type="NCBI Taxonomy" id="1843235"/>
    <lineage>
        <taxon>Bacteria</taxon>
        <taxon>Pseudomonadati</taxon>
        <taxon>Bacteroidota</taxon>
        <taxon>Sphingobacteriia</taxon>
        <taxon>Sphingobacteriales</taxon>
        <taxon>Sphingobacteriaceae</taxon>
        <taxon>Pedobacter</taxon>
    </lineage>
</organism>